<gene>
    <name evidence="3" type="primary">SMIM8</name>
</gene>
<dbReference type="OMA" id="FLSTACW"/>
<comment type="similarity">
    <text evidence="1">Belongs to the GroES chaperonin family.</text>
</comment>
<evidence type="ECO:0000256" key="1">
    <source>
        <dbReference type="ARBA" id="ARBA00006975"/>
    </source>
</evidence>
<dbReference type="GO" id="GO:0051087">
    <property type="term" value="F:protein-folding chaperone binding"/>
    <property type="evidence" value="ECO:0007669"/>
    <property type="project" value="TreeGrafter"/>
</dbReference>
<evidence type="ECO:0000313" key="4">
    <source>
        <dbReference type="Proteomes" id="UP001501920"/>
    </source>
</evidence>
<keyword evidence="4" id="KW-1185">Reference proteome</keyword>
<dbReference type="GO" id="GO:0046872">
    <property type="term" value="F:metal ion binding"/>
    <property type="evidence" value="ECO:0007669"/>
    <property type="project" value="TreeGrafter"/>
</dbReference>
<dbReference type="GeneTree" id="ENSGT00990000205265"/>
<dbReference type="GO" id="GO:0005524">
    <property type="term" value="F:ATP binding"/>
    <property type="evidence" value="ECO:0007669"/>
    <property type="project" value="InterPro"/>
</dbReference>
<dbReference type="InterPro" id="IPR037124">
    <property type="entry name" value="Chaperonin_GroES_sf"/>
</dbReference>
<sequence>MHNRWLYSPAAPPKLVLTKAFRKFLSTACWTKGGMMLPEKTQSQVLQGTAVAVGPGAISKILLPEYGGSKVILVEKDYYLFRDADILGKYVD</sequence>
<accession>A0A3B4CS36</accession>
<reference evidence="3 4" key="1">
    <citation type="submission" date="2020-10" db="EMBL/GenBank/DDBJ databases">
        <title>Pygocentrus nattereri (red-bellied piranha) genome, fPygNat1, primary haplotype.</title>
        <authorList>
            <person name="Myers G."/>
            <person name="Meyer A."/>
            <person name="Karagic N."/>
            <person name="Pippel M."/>
            <person name="Winkler S."/>
            <person name="Tracey A."/>
            <person name="Wood J."/>
            <person name="Formenti G."/>
            <person name="Howe K."/>
            <person name="Fedrigo O."/>
            <person name="Jarvis E.D."/>
        </authorList>
    </citation>
    <scope>NUCLEOTIDE SEQUENCE [LARGE SCALE GENOMIC DNA]</scope>
</reference>
<dbReference type="Pfam" id="PF00166">
    <property type="entry name" value="Cpn10"/>
    <property type="match status" value="1"/>
</dbReference>
<dbReference type="SUPFAM" id="SSF50129">
    <property type="entry name" value="GroES-like"/>
    <property type="match status" value="1"/>
</dbReference>
<protein>
    <recommendedName>
        <fullName evidence="5">10 kDa heat shock protein, mitochondrial</fullName>
    </recommendedName>
</protein>
<reference evidence="3" key="2">
    <citation type="submission" date="2025-08" db="UniProtKB">
        <authorList>
            <consortium name="Ensembl"/>
        </authorList>
    </citation>
    <scope>IDENTIFICATION</scope>
</reference>
<keyword evidence="2" id="KW-0143">Chaperone</keyword>
<dbReference type="Gene3D" id="2.30.33.40">
    <property type="entry name" value="GroES chaperonin"/>
    <property type="match status" value="1"/>
</dbReference>
<organism evidence="3 4">
    <name type="scientific">Pygocentrus nattereri</name>
    <name type="common">Red-bellied piranha</name>
    <dbReference type="NCBI Taxonomy" id="42514"/>
    <lineage>
        <taxon>Eukaryota</taxon>
        <taxon>Metazoa</taxon>
        <taxon>Chordata</taxon>
        <taxon>Craniata</taxon>
        <taxon>Vertebrata</taxon>
        <taxon>Euteleostomi</taxon>
        <taxon>Actinopterygii</taxon>
        <taxon>Neopterygii</taxon>
        <taxon>Teleostei</taxon>
        <taxon>Ostariophysi</taxon>
        <taxon>Characiformes</taxon>
        <taxon>Characoidei</taxon>
        <taxon>Pygocentrus</taxon>
    </lineage>
</organism>
<dbReference type="STRING" id="42514.ENSPNAP00000013324"/>
<dbReference type="InterPro" id="IPR020818">
    <property type="entry name" value="Chaperonin_GroES"/>
</dbReference>
<dbReference type="Ensembl" id="ENSPNAT00000020880.2">
    <property type="protein sequence ID" value="ENSPNAP00000013324.1"/>
    <property type="gene ID" value="ENSPNAG00000019173.2"/>
</dbReference>
<dbReference type="SMART" id="SM00883">
    <property type="entry name" value="Cpn10"/>
    <property type="match status" value="1"/>
</dbReference>
<dbReference type="PANTHER" id="PTHR10772:SF0">
    <property type="entry name" value="10 KDA HEAT SHOCK PROTEIN, MITOCHONDRIAL"/>
    <property type="match status" value="1"/>
</dbReference>
<reference evidence="3" key="3">
    <citation type="submission" date="2025-09" db="UniProtKB">
        <authorList>
            <consortium name="Ensembl"/>
        </authorList>
    </citation>
    <scope>IDENTIFICATION</scope>
</reference>
<evidence type="ECO:0000313" key="3">
    <source>
        <dbReference type="Ensembl" id="ENSPNAP00000013324.1"/>
    </source>
</evidence>
<dbReference type="CDD" id="cd00320">
    <property type="entry name" value="cpn10"/>
    <property type="match status" value="1"/>
</dbReference>
<dbReference type="PANTHER" id="PTHR10772">
    <property type="entry name" value="10 KDA HEAT SHOCK PROTEIN"/>
    <property type="match status" value="1"/>
</dbReference>
<name>A0A3B4CS36_PYGNA</name>
<proteinExistence type="inferred from homology"/>
<dbReference type="AlphaFoldDB" id="A0A3B4CS36"/>
<dbReference type="InterPro" id="IPR011032">
    <property type="entry name" value="GroES-like_sf"/>
</dbReference>
<dbReference type="GO" id="GO:0051082">
    <property type="term" value="F:unfolded protein binding"/>
    <property type="evidence" value="ECO:0007669"/>
    <property type="project" value="TreeGrafter"/>
</dbReference>
<evidence type="ECO:0000256" key="2">
    <source>
        <dbReference type="ARBA" id="ARBA00023186"/>
    </source>
</evidence>
<dbReference type="GO" id="GO:0044183">
    <property type="term" value="F:protein folding chaperone"/>
    <property type="evidence" value="ECO:0007669"/>
    <property type="project" value="InterPro"/>
</dbReference>
<evidence type="ECO:0008006" key="5">
    <source>
        <dbReference type="Google" id="ProtNLM"/>
    </source>
</evidence>
<dbReference type="GO" id="GO:0005759">
    <property type="term" value="C:mitochondrial matrix"/>
    <property type="evidence" value="ECO:0007669"/>
    <property type="project" value="TreeGrafter"/>
</dbReference>
<dbReference type="Proteomes" id="UP001501920">
    <property type="component" value="Chromosome 19"/>
</dbReference>